<evidence type="ECO:0000256" key="5">
    <source>
        <dbReference type="ARBA" id="ARBA00012452"/>
    </source>
</evidence>
<comment type="similarity">
    <text evidence="4">Belongs to the MAPEG family.</text>
</comment>
<evidence type="ECO:0000256" key="10">
    <source>
        <dbReference type="ARBA" id="ARBA00022989"/>
    </source>
</evidence>
<dbReference type="Proteomes" id="UP000515158">
    <property type="component" value="Unplaced"/>
</dbReference>
<keyword evidence="7 17" id="KW-0812">Transmembrane</keyword>
<name>A0A6P8Y1D9_THRPL</name>
<comment type="function">
    <text evidence="1">Conjugation of reduced glutathione to a wide number of exogenous and endogenous hydrophobic electrophiles.</text>
</comment>
<dbReference type="GO" id="GO:0004364">
    <property type="term" value="F:glutathione transferase activity"/>
    <property type="evidence" value="ECO:0007669"/>
    <property type="project" value="UniProtKB-EC"/>
</dbReference>
<dbReference type="GO" id="GO:0005741">
    <property type="term" value="C:mitochondrial outer membrane"/>
    <property type="evidence" value="ECO:0007669"/>
    <property type="project" value="UniProtKB-SubCell"/>
</dbReference>
<evidence type="ECO:0000256" key="13">
    <source>
        <dbReference type="ARBA" id="ARBA00023136"/>
    </source>
</evidence>
<organism evidence="19">
    <name type="scientific">Thrips palmi</name>
    <name type="common">Melon thrips</name>
    <dbReference type="NCBI Taxonomy" id="161013"/>
    <lineage>
        <taxon>Eukaryota</taxon>
        <taxon>Metazoa</taxon>
        <taxon>Ecdysozoa</taxon>
        <taxon>Arthropoda</taxon>
        <taxon>Hexapoda</taxon>
        <taxon>Insecta</taxon>
        <taxon>Pterygota</taxon>
        <taxon>Neoptera</taxon>
        <taxon>Paraneoptera</taxon>
        <taxon>Thysanoptera</taxon>
        <taxon>Terebrantia</taxon>
        <taxon>Thripoidea</taxon>
        <taxon>Thripidae</taxon>
        <taxon>Thrips</taxon>
    </lineage>
</organism>
<evidence type="ECO:0000256" key="7">
    <source>
        <dbReference type="ARBA" id="ARBA00022692"/>
    </source>
</evidence>
<evidence type="ECO:0000256" key="8">
    <source>
        <dbReference type="ARBA" id="ARBA00022787"/>
    </source>
</evidence>
<sequence length="152" mass="16980">MSSAASHAWSTSNPVFAAYVFYSSVLVLKLLFVVVLVARQRFSKKIFSNPEDLVDKKSKVVFGDADVERPRRAHLNDLENIPAFWITGLLYCLTNPSAYLAINLFRAFTFARIAHTFVYAVVPLPQPSRALSFAVGYAITIYMAVSTLLHFA</sequence>
<keyword evidence="12" id="KW-0496">Mitochondrion</keyword>
<dbReference type="RefSeq" id="XP_034233308.1">
    <property type="nucleotide sequence ID" value="XM_034377417.1"/>
</dbReference>
<evidence type="ECO:0000256" key="1">
    <source>
        <dbReference type="ARBA" id="ARBA00003701"/>
    </source>
</evidence>
<dbReference type="PANTHER" id="PTHR10689:SF6">
    <property type="entry name" value="MICROSOMAL GLUTATHIONE S-TRANSFERASE 1"/>
    <property type="match status" value="1"/>
</dbReference>
<evidence type="ECO:0000256" key="2">
    <source>
        <dbReference type="ARBA" id="ARBA00004294"/>
    </source>
</evidence>
<keyword evidence="6" id="KW-0808">Transferase</keyword>
<dbReference type="GO" id="GO:0005789">
    <property type="term" value="C:endoplasmic reticulum membrane"/>
    <property type="evidence" value="ECO:0007669"/>
    <property type="project" value="UniProtKB-SubCell"/>
</dbReference>
<proteinExistence type="inferred from homology"/>
<keyword evidence="18" id="KW-1185">Reference proteome</keyword>
<reference evidence="19" key="1">
    <citation type="submission" date="2025-08" db="UniProtKB">
        <authorList>
            <consortium name="RefSeq"/>
        </authorList>
    </citation>
    <scope>IDENTIFICATION</scope>
    <source>
        <tissue evidence="19">Total insect</tissue>
    </source>
</reference>
<evidence type="ECO:0000256" key="16">
    <source>
        <dbReference type="ARBA" id="ARBA00049385"/>
    </source>
</evidence>
<dbReference type="Pfam" id="PF01124">
    <property type="entry name" value="MAPEG"/>
    <property type="match status" value="1"/>
</dbReference>
<protein>
    <recommendedName>
        <fullName evidence="15">Microsomal glutathione S-transferase 1</fullName>
        <ecNumber evidence="5">2.5.1.18</ecNumber>
    </recommendedName>
</protein>
<evidence type="ECO:0000256" key="4">
    <source>
        <dbReference type="ARBA" id="ARBA00010459"/>
    </source>
</evidence>
<evidence type="ECO:0000256" key="9">
    <source>
        <dbReference type="ARBA" id="ARBA00022824"/>
    </source>
</evidence>
<dbReference type="PANTHER" id="PTHR10689">
    <property type="entry name" value="MICROSOMAL GLUTATHIONE S-TRANSFERASE 1"/>
    <property type="match status" value="1"/>
</dbReference>
<comment type="catalytic activity">
    <reaction evidence="16">
        <text>RX + glutathione = an S-substituted glutathione + a halide anion + H(+)</text>
        <dbReference type="Rhea" id="RHEA:16437"/>
        <dbReference type="ChEBI" id="CHEBI:15378"/>
        <dbReference type="ChEBI" id="CHEBI:16042"/>
        <dbReference type="ChEBI" id="CHEBI:17792"/>
        <dbReference type="ChEBI" id="CHEBI:57925"/>
        <dbReference type="ChEBI" id="CHEBI:90779"/>
        <dbReference type="EC" id="2.5.1.18"/>
    </reaction>
    <physiologicalReaction direction="left-to-right" evidence="16">
        <dbReference type="Rhea" id="RHEA:16438"/>
    </physiologicalReaction>
</comment>
<comment type="subunit">
    <text evidence="14">Homotrimer; The trimer binds only one molecule of glutathione.</text>
</comment>
<dbReference type="EC" id="2.5.1.18" evidence="5"/>
<evidence type="ECO:0000256" key="15">
    <source>
        <dbReference type="ARBA" id="ARBA00039397"/>
    </source>
</evidence>
<keyword evidence="8" id="KW-1000">Mitochondrion outer membrane</keyword>
<dbReference type="InterPro" id="IPR023352">
    <property type="entry name" value="MAPEG-like_dom_sf"/>
</dbReference>
<evidence type="ECO:0000313" key="19">
    <source>
        <dbReference type="RefSeq" id="XP_034233308.1"/>
    </source>
</evidence>
<evidence type="ECO:0000256" key="12">
    <source>
        <dbReference type="ARBA" id="ARBA00023128"/>
    </source>
</evidence>
<evidence type="ECO:0000313" key="18">
    <source>
        <dbReference type="Proteomes" id="UP000515158"/>
    </source>
</evidence>
<dbReference type="InterPro" id="IPR001129">
    <property type="entry name" value="Membr-assoc_MAPEG"/>
</dbReference>
<gene>
    <name evidence="19" type="primary">LOC117640653</name>
</gene>
<dbReference type="AlphaFoldDB" id="A0A6P8Y1D9"/>
<dbReference type="FunFam" id="1.20.120.550:FF:000002">
    <property type="entry name" value="Microsomal glutathione S-transferase 1"/>
    <property type="match status" value="1"/>
</dbReference>
<evidence type="ECO:0000256" key="11">
    <source>
        <dbReference type="ARBA" id="ARBA00022990"/>
    </source>
</evidence>
<dbReference type="FunCoup" id="A0A6P8Y1D9">
    <property type="interactions" value="413"/>
</dbReference>
<evidence type="ECO:0000256" key="3">
    <source>
        <dbReference type="ARBA" id="ARBA00004477"/>
    </source>
</evidence>
<dbReference type="Gene3D" id="1.20.120.550">
    <property type="entry name" value="Membrane associated eicosanoid/glutathione metabolism-like domain"/>
    <property type="match status" value="1"/>
</dbReference>
<evidence type="ECO:0000256" key="14">
    <source>
        <dbReference type="ARBA" id="ARBA00038540"/>
    </source>
</evidence>
<dbReference type="InterPro" id="IPR040162">
    <property type="entry name" value="MGST1-like"/>
</dbReference>
<keyword evidence="13 17" id="KW-0472">Membrane</keyword>
<comment type="subcellular location">
    <subcellularLocation>
        <location evidence="3">Endoplasmic reticulum membrane</location>
        <topology evidence="3">Multi-pass membrane protein</topology>
    </subcellularLocation>
    <subcellularLocation>
        <location evidence="2">Mitochondrion outer membrane</location>
    </subcellularLocation>
</comment>
<accession>A0A6P8Y1D9</accession>
<dbReference type="SUPFAM" id="SSF161084">
    <property type="entry name" value="MAPEG domain-like"/>
    <property type="match status" value="1"/>
</dbReference>
<keyword evidence="9" id="KW-0256">Endoplasmic reticulum</keyword>
<evidence type="ECO:0000256" key="6">
    <source>
        <dbReference type="ARBA" id="ARBA00022679"/>
    </source>
</evidence>
<evidence type="ECO:0000256" key="17">
    <source>
        <dbReference type="SAM" id="Phobius"/>
    </source>
</evidence>
<feature type="transmembrane region" description="Helical" evidence="17">
    <location>
        <begin position="16"/>
        <end position="38"/>
    </location>
</feature>
<keyword evidence="10 17" id="KW-1133">Transmembrane helix</keyword>
<dbReference type="GeneID" id="117640653"/>
<keyword evidence="11" id="KW-0007">Acetylation</keyword>
<dbReference type="OrthoDB" id="193139at2759"/>
<dbReference type="CTD" id="44110"/>
<feature type="transmembrane region" description="Helical" evidence="17">
    <location>
        <begin position="130"/>
        <end position="151"/>
    </location>
</feature>
<dbReference type="InParanoid" id="A0A6P8Y1D9"/>
<dbReference type="KEGG" id="tpal:117640653"/>